<proteinExistence type="predicted"/>
<dbReference type="InterPro" id="IPR050484">
    <property type="entry name" value="Transf_Hexapept/Carb_Anhydrase"/>
</dbReference>
<organism evidence="1 2">
    <name type="scientific">Rubellimicrobium roseum</name>
    <dbReference type="NCBI Taxonomy" id="687525"/>
    <lineage>
        <taxon>Bacteria</taxon>
        <taxon>Pseudomonadati</taxon>
        <taxon>Pseudomonadota</taxon>
        <taxon>Alphaproteobacteria</taxon>
        <taxon>Rhodobacterales</taxon>
        <taxon>Roseobacteraceae</taxon>
        <taxon>Rubellimicrobium</taxon>
    </lineage>
</organism>
<dbReference type="OrthoDB" id="9803036at2"/>
<evidence type="ECO:0000313" key="1">
    <source>
        <dbReference type="EMBL" id="TNC71950.1"/>
    </source>
</evidence>
<evidence type="ECO:0000313" key="2">
    <source>
        <dbReference type="Proteomes" id="UP000305709"/>
    </source>
</evidence>
<sequence length="173" mass="18452">MIWELDGERPEIHPTAWIAPNAQVIGRVRIGAGASVWWGAVLRGDNEWMEIGEDTNVQDLSALHSDWGFPLRIGAGCTIGHKAIVHGCTVEDNCLIGMGATVLNGAVVARDSLVGAGALVTEGKSFGPRTLIVGSPAKAIRPLDDDAVERLRQSARSYAANAERFARGLRSLD</sequence>
<comment type="caution">
    <text evidence="1">The sequence shown here is derived from an EMBL/GenBank/DDBJ whole genome shotgun (WGS) entry which is preliminary data.</text>
</comment>
<dbReference type="Pfam" id="PF14602">
    <property type="entry name" value="Hexapep_2"/>
    <property type="match status" value="1"/>
</dbReference>
<dbReference type="SUPFAM" id="SSF51161">
    <property type="entry name" value="Trimeric LpxA-like enzymes"/>
    <property type="match status" value="1"/>
</dbReference>
<dbReference type="PANTHER" id="PTHR13061">
    <property type="entry name" value="DYNACTIN SUBUNIT P25"/>
    <property type="match status" value="1"/>
</dbReference>
<accession>A0A5C4NDF2</accession>
<dbReference type="InterPro" id="IPR001451">
    <property type="entry name" value="Hexapep"/>
</dbReference>
<protein>
    <submittedName>
        <fullName evidence="1">Gamma carbonic anhydrase family protein</fullName>
    </submittedName>
</protein>
<dbReference type="CDD" id="cd04645">
    <property type="entry name" value="LbH_gamma_CA_like"/>
    <property type="match status" value="1"/>
</dbReference>
<dbReference type="Proteomes" id="UP000305709">
    <property type="component" value="Unassembled WGS sequence"/>
</dbReference>
<dbReference type="EMBL" id="VDFV01000010">
    <property type="protein sequence ID" value="TNC71950.1"/>
    <property type="molecule type" value="Genomic_DNA"/>
</dbReference>
<dbReference type="InterPro" id="IPR047324">
    <property type="entry name" value="LbH_gamma_CA-like"/>
</dbReference>
<keyword evidence="2" id="KW-1185">Reference proteome</keyword>
<gene>
    <name evidence="1" type="ORF">FHG71_09415</name>
</gene>
<dbReference type="Gene3D" id="2.160.10.10">
    <property type="entry name" value="Hexapeptide repeat proteins"/>
    <property type="match status" value="1"/>
</dbReference>
<dbReference type="AlphaFoldDB" id="A0A5C4NDF2"/>
<reference evidence="1 2" key="1">
    <citation type="submission" date="2019-06" db="EMBL/GenBank/DDBJ databases">
        <authorList>
            <person name="Jiang L."/>
        </authorList>
    </citation>
    <scope>NUCLEOTIDE SEQUENCE [LARGE SCALE GENOMIC DNA]</scope>
    <source>
        <strain evidence="1 2">YIM 48858</strain>
    </source>
</reference>
<dbReference type="RefSeq" id="WP_139081380.1">
    <property type="nucleotide sequence ID" value="NZ_VDFV01000010.1"/>
</dbReference>
<dbReference type="PANTHER" id="PTHR13061:SF29">
    <property type="entry name" value="GAMMA CARBONIC ANHYDRASE-LIKE 1, MITOCHONDRIAL-RELATED"/>
    <property type="match status" value="1"/>
</dbReference>
<name>A0A5C4NDF2_9RHOB</name>
<dbReference type="InterPro" id="IPR011004">
    <property type="entry name" value="Trimer_LpxA-like_sf"/>
</dbReference>